<dbReference type="EMBL" id="JACRVF010000001">
    <property type="protein sequence ID" value="MBC5991367.1"/>
    <property type="molecule type" value="Genomic_DNA"/>
</dbReference>
<reference evidence="1" key="1">
    <citation type="submission" date="2020-08" db="EMBL/GenBank/DDBJ databases">
        <title>Pontibacter sp. SD6 16S ribosomal RNA gene Genome sequencing and assembly.</title>
        <authorList>
            <person name="Kang M."/>
        </authorList>
    </citation>
    <scope>NUCLEOTIDE SEQUENCE</scope>
    <source>
        <strain evidence="1">SD6</strain>
    </source>
</reference>
<accession>A0A923N5N8</accession>
<organism evidence="1 2">
    <name type="scientific">Pontibacter cellulosilyticus</name>
    <dbReference type="NCBI Taxonomy" id="1720253"/>
    <lineage>
        <taxon>Bacteria</taxon>
        <taxon>Pseudomonadati</taxon>
        <taxon>Bacteroidota</taxon>
        <taxon>Cytophagia</taxon>
        <taxon>Cytophagales</taxon>
        <taxon>Hymenobacteraceae</taxon>
        <taxon>Pontibacter</taxon>
    </lineage>
</organism>
<evidence type="ECO:0000313" key="1">
    <source>
        <dbReference type="EMBL" id="MBC5991367.1"/>
    </source>
</evidence>
<dbReference type="RefSeq" id="WP_187065374.1">
    <property type="nucleotide sequence ID" value="NZ_JACRVF010000001.1"/>
</dbReference>
<dbReference type="CDD" id="cd07818">
    <property type="entry name" value="SRPBCC_1"/>
    <property type="match status" value="1"/>
</dbReference>
<dbReference type="InterPro" id="IPR019587">
    <property type="entry name" value="Polyketide_cyclase/dehydratase"/>
</dbReference>
<name>A0A923N5N8_9BACT</name>
<evidence type="ECO:0000313" key="2">
    <source>
        <dbReference type="Proteomes" id="UP000603640"/>
    </source>
</evidence>
<proteinExistence type="predicted"/>
<dbReference type="InterPro" id="IPR023393">
    <property type="entry name" value="START-like_dom_sf"/>
</dbReference>
<dbReference type="Pfam" id="PF10604">
    <property type="entry name" value="Polyketide_cyc2"/>
    <property type="match status" value="1"/>
</dbReference>
<dbReference type="AlphaFoldDB" id="A0A923N5N8"/>
<protein>
    <submittedName>
        <fullName evidence="1">SRPBCC family protein</fullName>
    </submittedName>
</protein>
<keyword evidence="2" id="KW-1185">Reference proteome</keyword>
<comment type="caution">
    <text evidence="1">The sequence shown here is derived from an EMBL/GenBank/DDBJ whole genome shotgun (WGS) entry which is preliminary data.</text>
</comment>
<gene>
    <name evidence="1" type="ORF">H8S84_00800</name>
</gene>
<dbReference type="Proteomes" id="UP000603640">
    <property type="component" value="Unassembled WGS sequence"/>
</dbReference>
<dbReference type="SUPFAM" id="SSF55961">
    <property type="entry name" value="Bet v1-like"/>
    <property type="match status" value="1"/>
</dbReference>
<dbReference type="Gene3D" id="3.30.530.20">
    <property type="match status" value="1"/>
</dbReference>
<sequence>MKVLKKIGLSLLGLTAVLLIVSFFLPSKVTVVRSAVVKAPVSVVFEQVNMLQKWELWSPWHKIDPQMLLSYEGPDGGKDAKYNWFSNHPDVGNGSLTILESIPNKRIDTRMQFEGQGEGLAFYQFEETPEGTKITWTMETDMGSNPIGKYFGLMLDGMVGPDFERGLENLRAVVEQPTAAVR</sequence>